<dbReference type="Pfam" id="PF00550">
    <property type="entry name" value="PP-binding"/>
    <property type="match status" value="1"/>
</dbReference>
<dbReference type="InterPro" id="IPR036736">
    <property type="entry name" value="ACP-like_sf"/>
</dbReference>
<dbReference type="AlphaFoldDB" id="A0A193BUH0"/>
<gene>
    <name evidence="4" type="ORF">SD37_09335</name>
</gene>
<dbReference type="InterPro" id="IPR009081">
    <property type="entry name" value="PP-bd_ACP"/>
</dbReference>
<reference evidence="4 5" key="1">
    <citation type="journal article" date="2015" name="Genome Announc.">
        <title>Draft Genome Sequence of Norvancomycin-Producing Strain Amycolatopsis orientalis CPCC200066.</title>
        <authorList>
            <person name="Lei X."/>
            <person name="Yuan F."/>
            <person name="Shi Y."/>
            <person name="Li X."/>
            <person name="Wang L."/>
            <person name="Hong B."/>
        </authorList>
    </citation>
    <scope>NUCLEOTIDE SEQUENCE [LARGE SCALE GENOMIC DNA]</scope>
    <source>
        <strain evidence="4 5">B-37</strain>
    </source>
</reference>
<dbReference type="KEGG" id="aori:SD37_09335"/>
<dbReference type="STRING" id="31958.SD37_09335"/>
<evidence type="ECO:0000313" key="5">
    <source>
        <dbReference type="Proteomes" id="UP000093695"/>
    </source>
</evidence>
<evidence type="ECO:0000313" key="4">
    <source>
        <dbReference type="EMBL" id="ANN15830.1"/>
    </source>
</evidence>
<dbReference type="PROSITE" id="PS00012">
    <property type="entry name" value="PHOSPHOPANTETHEINE"/>
    <property type="match status" value="1"/>
</dbReference>
<dbReference type="SUPFAM" id="SSF47336">
    <property type="entry name" value="ACP-like"/>
    <property type="match status" value="1"/>
</dbReference>
<evidence type="ECO:0000259" key="3">
    <source>
        <dbReference type="PROSITE" id="PS50075"/>
    </source>
</evidence>
<keyword evidence="1" id="KW-0596">Phosphopantetheine</keyword>
<feature type="domain" description="Carrier" evidence="3">
    <location>
        <begin position="6"/>
        <end position="84"/>
    </location>
</feature>
<dbReference type="RefSeq" id="WP_044852708.1">
    <property type="nucleotide sequence ID" value="NZ_CP016174.1"/>
</dbReference>
<keyword evidence="5" id="KW-1185">Reference proteome</keyword>
<name>A0A193BUH0_AMYOR</name>
<organism evidence="4 5">
    <name type="scientific">Amycolatopsis orientalis</name>
    <name type="common">Nocardia orientalis</name>
    <dbReference type="NCBI Taxonomy" id="31958"/>
    <lineage>
        <taxon>Bacteria</taxon>
        <taxon>Bacillati</taxon>
        <taxon>Actinomycetota</taxon>
        <taxon>Actinomycetes</taxon>
        <taxon>Pseudonocardiales</taxon>
        <taxon>Pseudonocardiaceae</taxon>
        <taxon>Amycolatopsis</taxon>
    </lineage>
</organism>
<dbReference type="Proteomes" id="UP000093695">
    <property type="component" value="Chromosome"/>
</dbReference>
<evidence type="ECO:0000256" key="1">
    <source>
        <dbReference type="ARBA" id="ARBA00022450"/>
    </source>
</evidence>
<evidence type="ECO:0000256" key="2">
    <source>
        <dbReference type="ARBA" id="ARBA00022553"/>
    </source>
</evidence>
<protein>
    <submittedName>
        <fullName evidence="4">Actinorhodin polyketide synthase</fullName>
    </submittedName>
</protein>
<dbReference type="InterPro" id="IPR006162">
    <property type="entry name" value="Ppantetheine_attach_site"/>
</dbReference>
<dbReference type="Gene3D" id="1.10.1200.10">
    <property type="entry name" value="ACP-like"/>
    <property type="match status" value="1"/>
</dbReference>
<dbReference type="EMBL" id="CP016174">
    <property type="protein sequence ID" value="ANN15830.1"/>
    <property type="molecule type" value="Genomic_DNA"/>
</dbReference>
<proteinExistence type="predicted"/>
<accession>A0A193BUH0</accession>
<keyword evidence="2" id="KW-0597">Phosphoprotein</keyword>
<sequence length="89" mass="9430">MPGSSPFTLDHLRATLRAAAGADDISSLEGAIDDTEFVSLGYDSIALLETTSRIEREWSVSLDEQAMAAASTPRELVALVNAHLSAKTP</sequence>
<dbReference type="PROSITE" id="PS50075">
    <property type="entry name" value="CARRIER"/>
    <property type="match status" value="1"/>
</dbReference>